<feature type="region of interest" description="Disordered" evidence="1">
    <location>
        <begin position="14"/>
        <end position="50"/>
    </location>
</feature>
<dbReference type="GeneID" id="93571616"/>
<evidence type="ECO:0000313" key="2">
    <source>
        <dbReference type="EMBL" id="OJJ65562.1"/>
    </source>
</evidence>
<evidence type="ECO:0000256" key="1">
    <source>
        <dbReference type="SAM" id="MobiDB-lite"/>
    </source>
</evidence>
<protein>
    <submittedName>
        <fullName evidence="2">Uncharacterized protein</fullName>
    </submittedName>
</protein>
<reference evidence="3" key="1">
    <citation type="journal article" date="2017" name="Genome Biol.">
        <title>Comparative genomics reveals high biological diversity and specific adaptations in the industrially and medically important fungal genus Aspergillus.</title>
        <authorList>
            <person name="de Vries R.P."/>
            <person name="Riley R."/>
            <person name="Wiebenga A."/>
            <person name="Aguilar-Osorio G."/>
            <person name="Amillis S."/>
            <person name="Uchima C.A."/>
            <person name="Anderluh G."/>
            <person name="Asadollahi M."/>
            <person name="Askin M."/>
            <person name="Barry K."/>
            <person name="Battaglia E."/>
            <person name="Bayram O."/>
            <person name="Benocci T."/>
            <person name="Braus-Stromeyer S.A."/>
            <person name="Caldana C."/>
            <person name="Canovas D."/>
            <person name="Cerqueira G.C."/>
            <person name="Chen F."/>
            <person name="Chen W."/>
            <person name="Choi C."/>
            <person name="Clum A."/>
            <person name="Dos Santos R.A."/>
            <person name="Damasio A.R."/>
            <person name="Diallinas G."/>
            <person name="Emri T."/>
            <person name="Fekete E."/>
            <person name="Flipphi M."/>
            <person name="Freyberg S."/>
            <person name="Gallo A."/>
            <person name="Gournas C."/>
            <person name="Habgood R."/>
            <person name="Hainaut M."/>
            <person name="Harispe M.L."/>
            <person name="Henrissat B."/>
            <person name="Hilden K.S."/>
            <person name="Hope R."/>
            <person name="Hossain A."/>
            <person name="Karabika E."/>
            <person name="Karaffa L."/>
            <person name="Karanyi Z."/>
            <person name="Krasevec N."/>
            <person name="Kuo A."/>
            <person name="Kusch H."/>
            <person name="LaButti K."/>
            <person name="Lagendijk E.L."/>
            <person name="Lapidus A."/>
            <person name="Levasseur A."/>
            <person name="Lindquist E."/>
            <person name="Lipzen A."/>
            <person name="Logrieco A.F."/>
            <person name="MacCabe A."/>
            <person name="Maekelae M.R."/>
            <person name="Malavazi I."/>
            <person name="Melin P."/>
            <person name="Meyer V."/>
            <person name="Mielnichuk N."/>
            <person name="Miskei M."/>
            <person name="Molnar A.P."/>
            <person name="Mule G."/>
            <person name="Ngan C.Y."/>
            <person name="Orejas M."/>
            <person name="Orosz E."/>
            <person name="Ouedraogo J.P."/>
            <person name="Overkamp K.M."/>
            <person name="Park H.-S."/>
            <person name="Perrone G."/>
            <person name="Piumi F."/>
            <person name="Punt P.J."/>
            <person name="Ram A.F."/>
            <person name="Ramon A."/>
            <person name="Rauscher S."/>
            <person name="Record E."/>
            <person name="Riano-Pachon D.M."/>
            <person name="Robert V."/>
            <person name="Roehrig J."/>
            <person name="Ruller R."/>
            <person name="Salamov A."/>
            <person name="Salih N.S."/>
            <person name="Samson R.A."/>
            <person name="Sandor E."/>
            <person name="Sanguinetti M."/>
            <person name="Schuetze T."/>
            <person name="Sepcic K."/>
            <person name="Shelest E."/>
            <person name="Sherlock G."/>
            <person name="Sophianopoulou V."/>
            <person name="Squina F.M."/>
            <person name="Sun H."/>
            <person name="Susca A."/>
            <person name="Todd R.B."/>
            <person name="Tsang A."/>
            <person name="Unkles S.E."/>
            <person name="van de Wiele N."/>
            <person name="van Rossen-Uffink D."/>
            <person name="Oliveira J.V."/>
            <person name="Vesth T.C."/>
            <person name="Visser J."/>
            <person name="Yu J.-H."/>
            <person name="Zhou M."/>
            <person name="Andersen M.R."/>
            <person name="Archer D.B."/>
            <person name="Baker S.E."/>
            <person name="Benoit I."/>
            <person name="Brakhage A.A."/>
            <person name="Braus G.H."/>
            <person name="Fischer R."/>
            <person name="Frisvad J.C."/>
            <person name="Goldman G.H."/>
            <person name="Houbraken J."/>
            <person name="Oakley B."/>
            <person name="Pocsi I."/>
            <person name="Scazzocchio C."/>
            <person name="Seiboth B."/>
            <person name="vanKuyk P.A."/>
            <person name="Wortman J."/>
            <person name="Dyer P.S."/>
            <person name="Grigoriev I.V."/>
        </authorList>
    </citation>
    <scope>NUCLEOTIDE SEQUENCE [LARGE SCALE GENOMIC DNA]</scope>
    <source>
        <strain evidence="3">CBS 101740 / IMI 381727 / IBT 21946</strain>
    </source>
</reference>
<sequence>MTVCCATRGKHTQYYSNNDRPGARPAGPPYTDRSIGGLERRCDGDPKFGS</sequence>
<proteinExistence type="predicted"/>
<gene>
    <name evidence="2" type="ORF">ASPBRDRAFT_139796</name>
</gene>
<dbReference type="VEuPathDB" id="FungiDB:ASPBRDRAFT_139796"/>
<name>A0A1L9U1N9_ASPBC</name>
<dbReference type="EMBL" id="KV878721">
    <property type="protein sequence ID" value="OJJ65562.1"/>
    <property type="molecule type" value="Genomic_DNA"/>
</dbReference>
<keyword evidence="3" id="KW-1185">Reference proteome</keyword>
<dbReference type="RefSeq" id="XP_067472813.1">
    <property type="nucleotide sequence ID" value="XM_067619128.1"/>
</dbReference>
<evidence type="ECO:0000313" key="3">
    <source>
        <dbReference type="Proteomes" id="UP000184499"/>
    </source>
</evidence>
<organism evidence="2 3">
    <name type="scientific">Aspergillus brasiliensis (strain CBS 101740 / IMI 381727 / IBT 21946)</name>
    <dbReference type="NCBI Taxonomy" id="767769"/>
    <lineage>
        <taxon>Eukaryota</taxon>
        <taxon>Fungi</taxon>
        <taxon>Dikarya</taxon>
        <taxon>Ascomycota</taxon>
        <taxon>Pezizomycotina</taxon>
        <taxon>Eurotiomycetes</taxon>
        <taxon>Eurotiomycetidae</taxon>
        <taxon>Eurotiales</taxon>
        <taxon>Aspergillaceae</taxon>
        <taxon>Aspergillus</taxon>
        <taxon>Aspergillus subgen. Circumdati</taxon>
    </lineage>
</organism>
<accession>A0A1L9U1N9</accession>
<dbReference type="AlphaFoldDB" id="A0A1L9U1N9"/>
<feature type="compositionally biased region" description="Basic and acidic residues" evidence="1">
    <location>
        <begin position="38"/>
        <end position="50"/>
    </location>
</feature>
<dbReference type="Proteomes" id="UP000184499">
    <property type="component" value="Unassembled WGS sequence"/>
</dbReference>